<organism evidence="2 3">
    <name type="scientific">Neofusicoccum ribis</name>
    <dbReference type="NCBI Taxonomy" id="45134"/>
    <lineage>
        <taxon>Eukaryota</taxon>
        <taxon>Fungi</taxon>
        <taxon>Dikarya</taxon>
        <taxon>Ascomycota</taxon>
        <taxon>Pezizomycotina</taxon>
        <taxon>Dothideomycetes</taxon>
        <taxon>Dothideomycetes incertae sedis</taxon>
        <taxon>Botryosphaeriales</taxon>
        <taxon>Botryosphaeriaceae</taxon>
        <taxon>Neofusicoccum</taxon>
    </lineage>
</organism>
<accession>A0ABR3SP75</accession>
<feature type="compositionally biased region" description="Low complexity" evidence="1">
    <location>
        <begin position="1"/>
        <end position="26"/>
    </location>
</feature>
<protein>
    <submittedName>
        <fullName evidence="2">Uncharacterized protein</fullName>
    </submittedName>
</protein>
<keyword evidence="3" id="KW-1185">Reference proteome</keyword>
<dbReference type="Proteomes" id="UP001521116">
    <property type="component" value="Unassembled WGS sequence"/>
</dbReference>
<evidence type="ECO:0000256" key="1">
    <source>
        <dbReference type="SAM" id="MobiDB-lite"/>
    </source>
</evidence>
<feature type="region of interest" description="Disordered" evidence="1">
    <location>
        <begin position="126"/>
        <end position="171"/>
    </location>
</feature>
<feature type="region of interest" description="Disordered" evidence="1">
    <location>
        <begin position="1"/>
        <end position="62"/>
    </location>
</feature>
<proteinExistence type="predicted"/>
<gene>
    <name evidence="2" type="ORF">SLS56_007343</name>
</gene>
<comment type="caution">
    <text evidence="2">The sequence shown here is derived from an EMBL/GenBank/DDBJ whole genome shotgun (WGS) entry which is preliminary data.</text>
</comment>
<reference evidence="2 3" key="1">
    <citation type="submission" date="2024-02" db="EMBL/GenBank/DDBJ databases">
        <title>De novo assembly and annotation of 12 fungi associated with fruit tree decline syndrome in Ontario, Canada.</title>
        <authorList>
            <person name="Sulman M."/>
            <person name="Ellouze W."/>
            <person name="Ilyukhin E."/>
        </authorList>
    </citation>
    <scope>NUCLEOTIDE SEQUENCE [LARGE SCALE GENOMIC DNA]</scope>
    <source>
        <strain evidence="2 3">M1-105</strain>
    </source>
</reference>
<evidence type="ECO:0000313" key="2">
    <source>
        <dbReference type="EMBL" id="KAL1625521.1"/>
    </source>
</evidence>
<name>A0ABR3SP75_9PEZI</name>
<dbReference type="EMBL" id="JAJVDC020000094">
    <property type="protein sequence ID" value="KAL1625521.1"/>
    <property type="molecule type" value="Genomic_DNA"/>
</dbReference>
<feature type="compositionally biased region" description="Pro residues" evidence="1">
    <location>
        <begin position="158"/>
        <end position="171"/>
    </location>
</feature>
<evidence type="ECO:0000313" key="3">
    <source>
        <dbReference type="Proteomes" id="UP001521116"/>
    </source>
</evidence>
<sequence>MVNTASNSSRSSSPSKKPKISLPRKSFPAPLTRLKFIPQRTTAPGAHLPASLAQAGPHHNTPIKMSSPPNISVTAAPLTLAAASGLRKLRLLNTSSANLLAPSPSPTSTRPLPRLPLRALALSPARRTSVLPTGSPVKKPAVGRARDLSTPELISAFPSPPKRAAPAPPAPTYYPAGSLRVSSAPVPRSGADVVNFSRPLPRRGRGVPWPRRSSSLPVGPAGPVGVAVSGPWEQVETEMLVAFEDERGMLDTGRGWGCAAWPLVDKTVRLEKPLPPLPVDE</sequence>